<feature type="region of interest" description="Disordered" evidence="1">
    <location>
        <begin position="90"/>
        <end position="134"/>
    </location>
</feature>
<dbReference type="Pfam" id="PF20354">
    <property type="entry name" value="DUF6649"/>
    <property type="match status" value="1"/>
</dbReference>
<feature type="non-terminal residue" evidence="2">
    <location>
        <position position="1"/>
    </location>
</feature>
<dbReference type="InterPro" id="IPR046591">
    <property type="entry name" value="DUF6649"/>
</dbReference>
<gene>
    <name evidence="2" type="ORF">DM02DRAFT_487115</name>
</gene>
<organism evidence="2 3">
    <name type="scientific">Periconia macrospinosa</name>
    <dbReference type="NCBI Taxonomy" id="97972"/>
    <lineage>
        <taxon>Eukaryota</taxon>
        <taxon>Fungi</taxon>
        <taxon>Dikarya</taxon>
        <taxon>Ascomycota</taxon>
        <taxon>Pezizomycotina</taxon>
        <taxon>Dothideomycetes</taxon>
        <taxon>Pleosporomycetidae</taxon>
        <taxon>Pleosporales</taxon>
        <taxon>Massarineae</taxon>
        <taxon>Periconiaceae</taxon>
        <taxon>Periconia</taxon>
    </lineage>
</organism>
<feature type="compositionally biased region" description="Basic residues" evidence="1">
    <location>
        <begin position="108"/>
        <end position="122"/>
    </location>
</feature>
<dbReference type="EMBL" id="KZ805328">
    <property type="protein sequence ID" value="PVI03681.1"/>
    <property type="molecule type" value="Genomic_DNA"/>
</dbReference>
<reference evidence="2 3" key="1">
    <citation type="journal article" date="2018" name="Sci. Rep.">
        <title>Comparative genomics provides insights into the lifestyle and reveals functional heterogeneity of dark septate endophytic fungi.</title>
        <authorList>
            <person name="Knapp D.G."/>
            <person name="Nemeth J.B."/>
            <person name="Barry K."/>
            <person name="Hainaut M."/>
            <person name="Henrissat B."/>
            <person name="Johnson J."/>
            <person name="Kuo A."/>
            <person name="Lim J.H.P."/>
            <person name="Lipzen A."/>
            <person name="Nolan M."/>
            <person name="Ohm R.A."/>
            <person name="Tamas L."/>
            <person name="Grigoriev I.V."/>
            <person name="Spatafora J.W."/>
            <person name="Nagy L.G."/>
            <person name="Kovacs G.M."/>
        </authorList>
    </citation>
    <scope>NUCLEOTIDE SEQUENCE [LARGE SCALE GENOMIC DNA]</scope>
    <source>
        <strain evidence="2 3">DSE2036</strain>
    </source>
</reference>
<feature type="compositionally biased region" description="Low complexity" evidence="1">
    <location>
        <begin position="90"/>
        <end position="107"/>
    </location>
</feature>
<name>A0A2V1DZU2_9PLEO</name>
<dbReference type="Proteomes" id="UP000244855">
    <property type="component" value="Unassembled WGS sequence"/>
</dbReference>
<protein>
    <submittedName>
        <fullName evidence="2">Uncharacterized protein</fullName>
    </submittedName>
</protein>
<dbReference type="STRING" id="97972.A0A2V1DZU2"/>
<feature type="non-terminal residue" evidence="2">
    <location>
        <position position="250"/>
    </location>
</feature>
<dbReference type="AlphaFoldDB" id="A0A2V1DZU2"/>
<keyword evidence="3" id="KW-1185">Reference proteome</keyword>
<evidence type="ECO:0000313" key="3">
    <source>
        <dbReference type="Proteomes" id="UP000244855"/>
    </source>
</evidence>
<evidence type="ECO:0000256" key="1">
    <source>
        <dbReference type="SAM" id="MobiDB-lite"/>
    </source>
</evidence>
<dbReference type="OrthoDB" id="5345504at2759"/>
<accession>A0A2V1DZU2</accession>
<proteinExistence type="predicted"/>
<sequence>QSVPHGKKRPGDNSLESEQRLSKRFDLLNLGTCLVQHMHTYLPTHHHSCAHTLTLTTSADKNGTRLYIPVPGSSDIAVGGAVNPLLQQHQTPTATTTTPIPLPTSTRPLRKRASLRKPHKRTPPPQQQHQPAANDEEFMQIDPTPHKIYIHDLSAELSSSSASENEDDEYDGESPPIFLSDIERHLSKIPRHVLLAGAPEARPDNQMVLYNVPSSLSVPQERDSVRKAIVEARARVRERQACGLVEPERV</sequence>
<evidence type="ECO:0000313" key="2">
    <source>
        <dbReference type="EMBL" id="PVI03681.1"/>
    </source>
</evidence>